<evidence type="ECO:0000256" key="1">
    <source>
        <dbReference type="ARBA" id="ARBA00009796"/>
    </source>
</evidence>
<dbReference type="InterPro" id="IPR013766">
    <property type="entry name" value="Thioredoxin_domain"/>
</dbReference>
<dbReference type="NCBIfam" id="NF009668">
    <property type="entry name" value="PRK13189.1"/>
    <property type="match status" value="1"/>
</dbReference>
<dbReference type="InterPro" id="IPR000866">
    <property type="entry name" value="AhpC/TSA"/>
</dbReference>
<dbReference type="InterPro" id="IPR036249">
    <property type="entry name" value="Thioredoxin-like_sf"/>
</dbReference>
<accession>A0A7W8E2P1</accession>
<dbReference type="Gene3D" id="3.40.30.10">
    <property type="entry name" value="Glutaredoxin"/>
    <property type="match status" value="1"/>
</dbReference>
<dbReference type="InterPro" id="IPR050217">
    <property type="entry name" value="Peroxiredoxin"/>
</dbReference>
<comment type="catalytic activity">
    <reaction evidence="8">
        <text>a hydroperoxide + [thioredoxin]-dithiol = an alcohol + [thioredoxin]-disulfide + H2O</text>
        <dbReference type="Rhea" id="RHEA:62620"/>
        <dbReference type="Rhea" id="RHEA-COMP:10698"/>
        <dbReference type="Rhea" id="RHEA-COMP:10700"/>
        <dbReference type="ChEBI" id="CHEBI:15377"/>
        <dbReference type="ChEBI" id="CHEBI:29950"/>
        <dbReference type="ChEBI" id="CHEBI:30879"/>
        <dbReference type="ChEBI" id="CHEBI:35924"/>
        <dbReference type="ChEBI" id="CHEBI:50058"/>
        <dbReference type="EC" id="1.11.1.24"/>
    </reaction>
</comment>
<gene>
    <name evidence="11" type="ORF">HDF16_001432</name>
</gene>
<evidence type="ECO:0000256" key="6">
    <source>
        <dbReference type="ARBA" id="ARBA00023284"/>
    </source>
</evidence>
<feature type="active site" description="Cysteine sulfenic acid (-SOH) intermediate" evidence="8">
    <location>
        <position position="50"/>
    </location>
</feature>
<feature type="domain" description="Thioredoxin" evidence="10">
    <location>
        <begin position="7"/>
        <end position="164"/>
    </location>
</feature>
<dbReference type="GO" id="GO:0042744">
    <property type="term" value="P:hydrogen peroxide catabolic process"/>
    <property type="evidence" value="ECO:0007669"/>
    <property type="project" value="TreeGrafter"/>
</dbReference>
<keyword evidence="5 8" id="KW-0560">Oxidoreductase</keyword>
<reference evidence="11 12" key="1">
    <citation type="submission" date="2020-08" db="EMBL/GenBank/DDBJ databases">
        <title>Genomic Encyclopedia of Type Strains, Phase IV (KMG-V): Genome sequencing to study the core and pangenomes of soil and plant-associated prokaryotes.</title>
        <authorList>
            <person name="Whitman W."/>
        </authorList>
    </citation>
    <scope>NUCLEOTIDE SEQUENCE [LARGE SCALE GENOMIC DNA]</scope>
    <source>
        <strain evidence="11 12">M8UP14</strain>
    </source>
</reference>
<dbReference type="GO" id="GO:0006979">
    <property type="term" value="P:response to oxidative stress"/>
    <property type="evidence" value="ECO:0007669"/>
    <property type="project" value="TreeGrafter"/>
</dbReference>
<dbReference type="EMBL" id="JACHIP010000002">
    <property type="protein sequence ID" value="MBB5056747.1"/>
    <property type="molecule type" value="Genomic_DNA"/>
</dbReference>
<comment type="similarity">
    <text evidence="8">Belongs to the peroxiredoxin family. Prx6 subfamily.</text>
</comment>
<sequence>MSEGRIPRILEVAPDFEATSTHGPIRLSDYTAKGKWVLLFSHPSDFTPVCSTEFIEFAKHQDEFERLNVQLVGVSIDSIYSHIAWVRDLESMAGVQIRFPVIADLDQKVSQAYGLVHEVANDTATVRAVFAIDPQGLVRALMYYPAQLGRNVAELVRMFQGLQTADANGVSCPANWKPGQQVIVPAPATLADAAKRTNGGGAGLNVATWYLAKKDLALAAR</sequence>
<comment type="similarity">
    <text evidence="1">Belongs to the peroxiredoxin family. AhpC/Prx1 subfamily.</text>
</comment>
<evidence type="ECO:0000256" key="2">
    <source>
        <dbReference type="ARBA" id="ARBA00022490"/>
    </source>
</evidence>
<dbReference type="Pfam" id="PF00578">
    <property type="entry name" value="AhpC-TSA"/>
    <property type="match status" value="1"/>
</dbReference>
<dbReference type="InterPro" id="IPR022915">
    <property type="entry name" value="Peroxiredoxin_TDXH"/>
</dbReference>
<name>A0A7W8E2P1_9BACT</name>
<keyword evidence="6 8" id="KW-0676">Redox-active center</keyword>
<comment type="caution">
    <text evidence="11">The sequence shown here is derived from an EMBL/GenBank/DDBJ whole genome shotgun (WGS) entry which is preliminary data.</text>
</comment>
<dbReference type="GO" id="GO:0008379">
    <property type="term" value="F:thioredoxin peroxidase activity"/>
    <property type="evidence" value="ECO:0007669"/>
    <property type="project" value="TreeGrafter"/>
</dbReference>
<evidence type="ECO:0000256" key="8">
    <source>
        <dbReference type="HAMAP-Rule" id="MF_00401"/>
    </source>
</evidence>
<evidence type="ECO:0000313" key="11">
    <source>
        <dbReference type="EMBL" id="MBB5056747.1"/>
    </source>
</evidence>
<comment type="caution">
    <text evidence="8">Lacks conserved residue(s) required for the propagation of feature annotation.</text>
</comment>
<keyword evidence="2 8" id="KW-0963">Cytoplasm</keyword>
<dbReference type="Proteomes" id="UP000540989">
    <property type="component" value="Unassembled WGS sequence"/>
</dbReference>
<dbReference type="PANTHER" id="PTHR10681">
    <property type="entry name" value="THIOREDOXIN PEROXIDASE"/>
    <property type="match status" value="1"/>
</dbReference>
<dbReference type="PROSITE" id="PS51352">
    <property type="entry name" value="THIOREDOXIN_2"/>
    <property type="match status" value="1"/>
</dbReference>
<dbReference type="InterPro" id="IPR024706">
    <property type="entry name" value="Peroxiredoxin_AhpC-typ"/>
</dbReference>
<dbReference type="RefSeq" id="WP_184214894.1">
    <property type="nucleotide sequence ID" value="NZ_JACHIP010000002.1"/>
</dbReference>
<organism evidence="11 12">
    <name type="scientific">Granulicella aggregans</name>
    <dbReference type="NCBI Taxonomy" id="474949"/>
    <lineage>
        <taxon>Bacteria</taxon>
        <taxon>Pseudomonadati</taxon>
        <taxon>Acidobacteriota</taxon>
        <taxon>Terriglobia</taxon>
        <taxon>Terriglobales</taxon>
        <taxon>Acidobacteriaceae</taxon>
        <taxon>Granulicella</taxon>
    </lineage>
</organism>
<protein>
    <recommendedName>
        <fullName evidence="8">Peroxiredoxin</fullName>
        <ecNumber evidence="8">1.11.1.24</ecNumber>
    </recommendedName>
    <alternativeName>
        <fullName evidence="8">Thioredoxin-dependent peroxiredoxin</fullName>
    </alternativeName>
</protein>
<comment type="miscellaneous">
    <text evidence="8">The active site is a conserved redox-active cysteine residue, the peroxidatic cysteine (C(P)), which makes the nucleophilic attack on the peroxide substrate. The peroxide oxidizes the C(P)-SH to cysteine sulfenic acid (C(P)-SOH), which then reacts with another cysteine residue, the resolving cysteine (C(R)), to form a disulfide bridge. The disulfide is subsequently reduced by an appropriate electron donor to complete the catalytic cycle. In this 1-Cys peroxiredoxin, no C(R) is present and C(P) instead forms a disulfide with a cysteine from another protein or with a small thiol molecule.</text>
</comment>
<dbReference type="GO" id="GO:0033554">
    <property type="term" value="P:cellular response to stress"/>
    <property type="evidence" value="ECO:0007669"/>
    <property type="project" value="TreeGrafter"/>
</dbReference>
<dbReference type="AlphaFoldDB" id="A0A7W8E2P1"/>
<comment type="function">
    <text evidence="7 8">Thiol-specific peroxidase that catalyzes the reduction of hydrogen peroxide and organic hydroperoxides to water and alcohols, respectively. Plays a role in cell protection against oxidative stress by detoxifying peroxides.</text>
</comment>
<dbReference type="EC" id="1.11.1.24" evidence="8"/>
<evidence type="ECO:0000313" key="12">
    <source>
        <dbReference type="Proteomes" id="UP000540989"/>
    </source>
</evidence>
<keyword evidence="4 8" id="KW-0049">Antioxidant</keyword>
<dbReference type="PANTHER" id="PTHR10681:SF128">
    <property type="entry name" value="THIOREDOXIN-DEPENDENT PEROXIDE REDUCTASE, MITOCHONDRIAL"/>
    <property type="match status" value="1"/>
</dbReference>
<feature type="binding site" evidence="8">
    <location>
        <position position="127"/>
    </location>
    <ligand>
        <name>substrate</name>
    </ligand>
</feature>
<dbReference type="HAMAP" id="MF_00401">
    <property type="entry name" value="Peroxiredoxin"/>
    <property type="match status" value="1"/>
</dbReference>
<keyword evidence="12" id="KW-1185">Reference proteome</keyword>
<dbReference type="GO" id="GO:0045454">
    <property type="term" value="P:cell redox homeostasis"/>
    <property type="evidence" value="ECO:0007669"/>
    <property type="project" value="TreeGrafter"/>
</dbReference>
<dbReference type="GO" id="GO:0005829">
    <property type="term" value="C:cytosol"/>
    <property type="evidence" value="ECO:0007669"/>
    <property type="project" value="TreeGrafter"/>
</dbReference>
<evidence type="ECO:0000256" key="4">
    <source>
        <dbReference type="ARBA" id="ARBA00022862"/>
    </source>
</evidence>
<proteinExistence type="inferred from homology"/>
<keyword evidence="3 8" id="KW-0575">Peroxidase</keyword>
<comment type="subcellular location">
    <subcellularLocation>
        <location evidence="8">Cytoplasm</location>
    </subcellularLocation>
</comment>
<evidence type="ECO:0000256" key="9">
    <source>
        <dbReference type="PIRSR" id="PIRSR000239-1"/>
    </source>
</evidence>
<dbReference type="InterPro" id="IPR019479">
    <property type="entry name" value="Peroxiredoxin_C"/>
</dbReference>
<evidence type="ECO:0000256" key="5">
    <source>
        <dbReference type="ARBA" id="ARBA00023002"/>
    </source>
</evidence>
<evidence type="ECO:0000256" key="7">
    <source>
        <dbReference type="ARBA" id="ARBA00037420"/>
    </source>
</evidence>
<comment type="subunit">
    <text evidence="8">Homodecamer. Pentamer of dimers that assemble into a ring structure.</text>
</comment>
<evidence type="ECO:0000259" key="10">
    <source>
        <dbReference type="PROSITE" id="PS51352"/>
    </source>
</evidence>
<feature type="active site" description="Cysteine sulfenic acid (-SOH) intermediate; for peroxidase activity" evidence="9">
    <location>
        <position position="50"/>
    </location>
</feature>
<evidence type="ECO:0000256" key="3">
    <source>
        <dbReference type="ARBA" id="ARBA00022559"/>
    </source>
</evidence>
<dbReference type="Pfam" id="PF10417">
    <property type="entry name" value="1-cysPrx_C"/>
    <property type="match status" value="1"/>
</dbReference>
<dbReference type="SUPFAM" id="SSF52833">
    <property type="entry name" value="Thioredoxin-like"/>
    <property type="match status" value="1"/>
</dbReference>
<dbReference type="PIRSF" id="PIRSF000239">
    <property type="entry name" value="AHPC"/>
    <property type="match status" value="1"/>
</dbReference>